<gene>
    <name evidence="6" type="ORF">RU93_GL001623</name>
</gene>
<evidence type="ECO:0000256" key="2">
    <source>
        <dbReference type="ARBA" id="ARBA00022676"/>
    </source>
</evidence>
<feature type="transmembrane region" description="Helical" evidence="4">
    <location>
        <begin position="377"/>
        <end position="401"/>
    </location>
</feature>
<accession>A0A1L8QUG5</accession>
<comment type="caution">
    <text evidence="6">The sequence shown here is derived from an EMBL/GenBank/DDBJ whole genome shotgun (WGS) entry which is preliminary data.</text>
</comment>
<evidence type="ECO:0000259" key="5">
    <source>
        <dbReference type="Pfam" id="PF00535"/>
    </source>
</evidence>
<evidence type="ECO:0000256" key="4">
    <source>
        <dbReference type="SAM" id="Phobius"/>
    </source>
</evidence>
<dbReference type="Pfam" id="PF00535">
    <property type="entry name" value="Glycos_transf_2"/>
    <property type="match status" value="1"/>
</dbReference>
<feature type="domain" description="Glycosyltransferase 2-like" evidence="5">
    <location>
        <begin position="55"/>
        <end position="206"/>
    </location>
</feature>
<reference evidence="6 7" key="1">
    <citation type="submission" date="2014-12" db="EMBL/GenBank/DDBJ databases">
        <title>Draft genome sequences of 29 type strains of Enterococci.</title>
        <authorList>
            <person name="Zhong Z."/>
            <person name="Sun Z."/>
            <person name="Liu W."/>
            <person name="Zhang W."/>
            <person name="Zhang H."/>
        </authorList>
    </citation>
    <scope>NUCLEOTIDE SEQUENCE [LARGE SCALE GENOMIC DNA]</scope>
    <source>
        <strain evidence="6 7">DSM 17690</strain>
    </source>
</reference>
<dbReference type="EMBL" id="JXKD01000004">
    <property type="protein sequence ID" value="OJG11136.1"/>
    <property type="molecule type" value="Genomic_DNA"/>
</dbReference>
<evidence type="ECO:0000313" key="6">
    <source>
        <dbReference type="EMBL" id="OJG11136.1"/>
    </source>
</evidence>
<keyword evidence="3 6" id="KW-0808">Transferase</keyword>
<feature type="transmembrane region" description="Helical" evidence="4">
    <location>
        <begin position="347"/>
        <end position="371"/>
    </location>
</feature>
<dbReference type="SUPFAM" id="SSF53448">
    <property type="entry name" value="Nucleotide-diphospho-sugar transferases"/>
    <property type="match status" value="1"/>
</dbReference>
<dbReference type="AlphaFoldDB" id="A0A1L8QUG5"/>
<evidence type="ECO:0000256" key="1">
    <source>
        <dbReference type="ARBA" id="ARBA00006739"/>
    </source>
</evidence>
<name>A0A1L8QUG5_9ENTE</name>
<feature type="transmembrane region" description="Helical" evidence="4">
    <location>
        <begin position="6"/>
        <end position="24"/>
    </location>
</feature>
<dbReference type="Proteomes" id="UP000182149">
    <property type="component" value="Unassembled WGS sequence"/>
</dbReference>
<keyword evidence="4" id="KW-0812">Transmembrane</keyword>
<evidence type="ECO:0000313" key="7">
    <source>
        <dbReference type="Proteomes" id="UP000182149"/>
    </source>
</evidence>
<keyword evidence="4" id="KW-1133">Transmembrane helix</keyword>
<keyword evidence="4" id="KW-0472">Membrane</keyword>
<dbReference type="PANTHER" id="PTHR43630:SF1">
    <property type="entry name" value="POLY-BETA-1,6-N-ACETYL-D-GLUCOSAMINE SYNTHASE"/>
    <property type="match status" value="1"/>
</dbReference>
<keyword evidence="2" id="KW-0328">Glycosyltransferase</keyword>
<comment type="similarity">
    <text evidence="1">Belongs to the glycosyltransferase 2 family.</text>
</comment>
<dbReference type="CDD" id="cd06423">
    <property type="entry name" value="CESA_like"/>
    <property type="match status" value="1"/>
</dbReference>
<evidence type="ECO:0000256" key="3">
    <source>
        <dbReference type="ARBA" id="ARBA00022679"/>
    </source>
</evidence>
<protein>
    <submittedName>
        <fullName evidence="6">Glycosyl transferase</fullName>
    </submittedName>
</protein>
<proteinExistence type="inferred from homology"/>
<dbReference type="PANTHER" id="PTHR43630">
    <property type="entry name" value="POLY-BETA-1,6-N-ACETYL-D-GLUCOSAMINE SYNTHASE"/>
    <property type="match status" value="1"/>
</dbReference>
<dbReference type="STRING" id="328396.RU93_GL001623"/>
<dbReference type="InterPro" id="IPR029044">
    <property type="entry name" value="Nucleotide-diphossugar_trans"/>
</dbReference>
<dbReference type="GO" id="GO:0016757">
    <property type="term" value="F:glycosyltransferase activity"/>
    <property type="evidence" value="ECO:0007669"/>
    <property type="project" value="UniProtKB-KW"/>
</dbReference>
<dbReference type="Gene3D" id="3.90.550.10">
    <property type="entry name" value="Spore Coat Polysaccharide Biosynthesis Protein SpsA, Chain A"/>
    <property type="match status" value="1"/>
</dbReference>
<organism evidence="6 7">
    <name type="scientific">Enterococcus aquimarinus</name>
    <dbReference type="NCBI Taxonomy" id="328396"/>
    <lineage>
        <taxon>Bacteria</taxon>
        <taxon>Bacillati</taxon>
        <taxon>Bacillota</taxon>
        <taxon>Bacilli</taxon>
        <taxon>Lactobacillales</taxon>
        <taxon>Enterococcaceae</taxon>
        <taxon>Enterococcus</taxon>
    </lineage>
</organism>
<keyword evidence="7" id="KW-1185">Reference proteome</keyword>
<dbReference type="InterPro" id="IPR001173">
    <property type="entry name" value="Glyco_trans_2-like"/>
</dbReference>
<sequence>MLFFGGVILFYMLFVIVTYSWMLVKATLYLRKKQGLEKENFDDVFVDVFYTKPVSIIVPVYNEEMGVVDTVRSLFSLRYPQTEIIIVNDGSSDQTLEKTLRELKMIPINKIVRKSIETKPIRGIYTSELYPDCYLIDKENGGKADALNVGINVSSYPYFCSLDGDSILDENSLLRIMKPIMLSGGDVIASGGNVRIANGGTMELGHIQHQELSTKLVVVMQVIEYLRAFLMGRIALSQSNMVLIISGAFSVFSKEWVIKAGGYAVHTIGEDMELVVRLQRLLREEKVKKRIEFVSDPVCWTEAPERLSILRKQRRRWHQGLLESLWRHKVMLFNPKYGRIGMVAMPYFLIVEGLSPFIELGGYLYVIYAYFTGGLYYEYALLLALLFVLYGTGFTLASILFEMWSLASFTSNKELLRMTLGAFSELFWYRPLTLIWRLEGTFNFIRGKRVWGNMERVGLNKGEMKP</sequence>